<organism evidence="2 3">
    <name type="scientific">Streptomyces pimonensis</name>
    <dbReference type="NCBI Taxonomy" id="2860288"/>
    <lineage>
        <taxon>Bacteria</taxon>
        <taxon>Bacillati</taxon>
        <taxon>Actinomycetota</taxon>
        <taxon>Actinomycetes</taxon>
        <taxon>Kitasatosporales</taxon>
        <taxon>Streptomycetaceae</taxon>
        <taxon>Streptomyces</taxon>
    </lineage>
</organism>
<name>A0ABV4J684_9ACTN</name>
<dbReference type="Proteomes" id="UP001567537">
    <property type="component" value="Unassembled WGS sequence"/>
</dbReference>
<accession>A0ABV4J684</accession>
<comment type="caution">
    <text evidence="2">The sequence shown here is derived from an EMBL/GenBank/DDBJ whole genome shotgun (WGS) entry which is preliminary data.</text>
</comment>
<proteinExistence type="predicted"/>
<protein>
    <submittedName>
        <fullName evidence="2">Uncharacterized protein</fullName>
    </submittedName>
</protein>
<feature type="region of interest" description="Disordered" evidence="1">
    <location>
        <begin position="28"/>
        <end position="58"/>
    </location>
</feature>
<reference evidence="2 3" key="1">
    <citation type="journal article" date="2021" name="Res Sq">
        <title>Streptomyces Pimoensis sp. nov., Isolated From the Taklimakan Desert in Xinjiang, China.</title>
        <authorList>
            <person name="Zhang P."/>
            <person name="Luo X."/>
            <person name="Luo X."/>
            <person name="Liu Z."/>
            <person name="Xia Z."/>
            <person name="Wan C."/>
            <person name="zhang L."/>
        </authorList>
    </citation>
    <scope>NUCLEOTIDE SEQUENCE [LARGE SCALE GENOMIC DNA]</scope>
    <source>
        <strain evidence="2 3">TRM75549</strain>
    </source>
</reference>
<evidence type="ECO:0000313" key="2">
    <source>
        <dbReference type="EMBL" id="MEZ3180910.1"/>
    </source>
</evidence>
<sequence>MKETVFLPDALEMAIRQRDLDQRPVEPGELIHHSDAGPQPRLNRSPQHLETVGIAAST</sequence>
<evidence type="ECO:0000256" key="1">
    <source>
        <dbReference type="SAM" id="MobiDB-lite"/>
    </source>
</evidence>
<evidence type="ECO:0000313" key="3">
    <source>
        <dbReference type="Proteomes" id="UP001567537"/>
    </source>
</evidence>
<dbReference type="EMBL" id="JAHWZY010000020">
    <property type="protein sequence ID" value="MEZ3180910.1"/>
    <property type="molecule type" value="Genomic_DNA"/>
</dbReference>
<keyword evidence="3" id="KW-1185">Reference proteome</keyword>
<gene>
    <name evidence="2" type="ORF">KYY02_20115</name>
</gene>